<organism evidence="1 2">
    <name type="scientific">Alicyclobacillus macrosporangiidus</name>
    <dbReference type="NCBI Taxonomy" id="392015"/>
    <lineage>
        <taxon>Bacteria</taxon>
        <taxon>Bacillati</taxon>
        <taxon>Bacillota</taxon>
        <taxon>Bacilli</taxon>
        <taxon>Bacillales</taxon>
        <taxon>Alicyclobacillaceae</taxon>
        <taxon>Alicyclobacillus</taxon>
    </lineage>
</organism>
<evidence type="ECO:0000313" key="2">
    <source>
        <dbReference type="Proteomes" id="UP000183508"/>
    </source>
</evidence>
<name>A0A1I7LA67_9BACL</name>
<protein>
    <submittedName>
        <fullName evidence="1">Uncharacterized protein</fullName>
    </submittedName>
</protein>
<accession>A0A1I7LA67</accession>
<sequence length="80" mass="9209">MHDVVAHEPYKVLEYFFSDDPWTRHIVYGSSTSVGHFVRGNRSRGIQEITSVTFPDRESLNQYVENLKAKHPGLHVTPLN</sequence>
<gene>
    <name evidence="1" type="ORF">SAMN05421543_1302</name>
</gene>
<dbReference type="STRING" id="392015.SAMN05421543_1302"/>
<dbReference type="OrthoDB" id="9844155at2"/>
<keyword evidence="2" id="KW-1185">Reference proteome</keyword>
<dbReference type="AlphaFoldDB" id="A0A1I7LA67"/>
<proteinExistence type="predicted"/>
<dbReference type="Proteomes" id="UP000183508">
    <property type="component" value="Unassembled WGS sequence"/>
</dbReference>
<evidence type="ECO:0000313" key="1">
    <source>
        <dbReference type="EMBL" id="SFV06426.1"/>
    </source>
</evidence>
<dbReference type="EMBL" id="FPBV01000030">
    <property type="protein sequence ID" value="SFV06426.1"/>
    <property type="molecule type" value="Genomic_DNA"/>
</dbReference>
<reference evidence="2" key="1">
    <citation type="submission" date="2016-10" db="EMBL/GenBank/DDBJ databases">
        <authorList>
            <person name="Varghese N."/>
        </authorList>
    </citation>
    <scope>NUCLEOTIDE SEQUENCE [LARGE SCALE GENOMIC DNA]</scope>
    <source>
        <strain evidence="2">DSM 17980</strain>
    </source>
</reference>